<name>A0A8X7SYB0_9BASI</name>
<proteinExistence type="predicted"/>
<accession>A0A8X7SYB0</accession>
<reference evidence="1" key="2">
    <citation type="journal article" date="2019" name="IMA Fungus">
        <title>Genome sequencing and comparison of five Tilletia species to identify candidate genes for the detection of regulated species infecting wheat.</title>
        <authorList>
            <person name="Nguyen H.D.T."/>
            <person name="Sultana T."/>
            <person name="Kesanakurti P."/>
            <person name="Hambleton S."/>
        </authorList>
    </citation>
    <scope>NUCLEOTIDE SEQUENCE</scope>
    <source>
        <strain evidence="1">DAOMC 236426</strain>
    </source>
</reference>
<dbReference type="EMBL" id="LWDE02000289">
    <property type="protein sequence ID" value="KAE8249340.1"/>
    <property type="molecule type" value="Genomic_DNA"/>
</dbReference>
<gene>
    <name evidence="1" type="ORF">A4X06_0g3271</name>
</gene>
<reference evidence="1" key="1">
    <citation type="submission" date="2016-04" db="EMBL/GenBank/DDBJ databases">
        <authorList>
            <person name="Nguyen H.D."/>
            <person name="Samba Siva P."/>
            <person name="Cullis J."/>
            <person name="Levesque C.A."/>
            <person name="Hambleton S."/>
        </authorList>
    </citation>
    <scope>NUCLEOTIDE SEQUENCE</scope>
    <source>
        <strain evidence="1">DAOMC 236426</strain>
    </source>
</reference>
<evidence type="ECO:0000313" key="1">
    <source>
        <dbReference type="EMBL" id="KAE8249340.1"/>
    </source>
</evidence>
<dbReference type="AlphaFoldDB" id="A0A8X7SYB0"/>
<organism evidence="1 2">
    <name type="scientific">Tilletia controversa</name>
    <name type="common">dwarf bunt fungus</name>
    <dbReference type="NCBI Taxonomy" id="13291"/>
    <lineage>
        <taxon>Eukaryota</taxon>
        <taxon>Fungi</taxon>
        <taxon>Dikarya</taxon>
        <taxon>Basidiomycota</taxon>
        <taxon>Ustilaginomycotina</taxon>
        <taxon>Exobasidiomycetes</taxon>
        <taxon>Tilletiales</taxon>
        <taxon>Tilletiaceae</taxon>
        <taxon>Tilletia</taxon>
    </lineage>
</organism>
<dbReference type="Proteomes" id="UP000077684">
    <property type="component" value="Unassembled WGS sequence"/>
</dbReference>
<comment type="caution">
    <text evidence="1">The sequence shown here is derived from an EMBL/GenBank/DDBJ whole genome shotgun (WGS) entry which is preliminary data.</text>
</comment>
<evidence type="ECO:0000313" key="2">
    <source>
        <dbReference type="Proteomes" id="UP000077684"/>
    </source>
</evidence>
<protein>
    <submittedName>
        <fullName evidence="1">Uncharacterized protein</fullName>
    </submittedName>
</protein>
<sequence>MTQQSTGSDQEKVGGSVGDQIVVLNPQRDLAQLGCFNGDRAIVDLTAARVSRLGQISAPLPSQAQSAQERFPLGQPRRRCVRRFALVEELVSMVRSPCSFQRPWCTFRSAFHHLIIADVSRAVVADTSFAFTRQRIQPFAPMSCFYCGVDRDRLLAHNTARSAPTHATNCSEAPTSTTLSPLGLFASILRYWQRTKDYSRLCQL</sequence>
<keyword evidence="2" id="KW-1185">Reference proteome</keyword>